<protein>
    <recommendedName>
        <fullName evidence="3">PAS domain-containing protein</fullName>
    </recommendedName>
</protein>
<gene>
    <name evidence="1" type="ORF">HMF8227_00698</name>
</gene>
<dbReference type="EMBL" id="CP029347">
    <property type="protein sequence ID" value="AWL11194.1"/>
    <property type="molecule type" value="Genomic_DNA"/>
</dbReference>
<name>A0A2S2E0M3_9ALTE</name>
<evidence type="ECO:0008006" key="3">
    <source>
        <dbReference type="Google" id="ProtNLM"/>
    </source>
</evidence>
<evidence type="ECO:0000313" key="1">
    <source>
        <dbReference type="EMBL" id="AWL11194.1"/>
    </source>
</evidence>
<dbReference type="Gene3D" id="3.30.450.20">
    <property type="entry name" value="PAS domain"/>
    <property type="match status" value="1"/>
</dbReference>
<dbReference type="KEGG" id="salh:HMF8227_00698"/>
<reference evidence="1 2" key="1">
    <citation type="submission" date="2018-05" db="EMBL/GenBank/DDBJ databases">
        <title>Salinimonas sp. HMF8227 Genome sequencing and assembly.</title>
        <authorList>
            <person name="Kang H."/>
            <person name="Kang J."/>
            <person name="Cha I."/>
            <person name="Kim H."/>
            <person name="Joh K."/>
        </authorList>
    </citation>
    <scope>NUCLEOTIDE SEQUENCE [LARGE SCALE GENOMIC DNA]</scope>
    <source>
        <strain evidence="1 2">HMF8227</strain>
    </source>
</reference>
<dbReference type="SUPFAM" id="SSF55785">
    <property type="entry name" value="PYP-like sensor domain (PAS domain)"/>
    <property type="match status" value="1"/>
</dbReference>
<organism evidence="1 2">
    <name type="scientific">Saliniradius amylolyticus</name>
    <dbReference type="NCBI Taxonomy" id="2183582"/>
    <lineage>
        <taxon>Bacteria</taxon>
        <taxon>Pseudomonadati</taxon>
        <taxon>Pseudomonadota</taxon>
        <taxon>Gammaproteobacteria</taxon>
        <taxon>Alteromonadales</taxon>
        <taxon>Alteromonadaceae</taxon>
        <taxon>Saliniradius</taxon>
    </lineage>
</organism>
<accession>A0A2S2E0M3</accession>
<sequence>MDFADYQRFVDSLPIPALLVKVDKDDTHLVHHLNPLFTQEFGYTQEDIPDKQRWWEKAYPDPDYREAVERQWELEYQLAADSEQDKVSVDARITDIKGDERRYRVATNISTPIIDGIYPVFFINLEPRIGNYL</sequence>
<keyword evidence="2" id="KW-1185">Reference proteome</keyword>
<dbReference type="InterPro" id="IPR035965">
    <property type="entry name" value="PAS-like_dom_sf"/>
</dbReference>
<dbReference type="OrthoDB" id="6227533at2"/>
<proteinExistence type="predicted"/>
<dbReference type="RefSeq" id="WP_109338859.1">
    <property type="nucleotide sequence ID" value="NZ_CP029347.1"/>
</dbReference>
<dbReference type="AlphaFoldDB" id="A0A2S2E0M3"/>
<evidence type="ECO:0000313" key="2">
    <source>
        <dbReference type="Proteomes" id="UP000245728"/>
    </source>
</evidence>
<dbReference type="Proteomes" id="UP000245728">
    <property type="component" value="Chromosome"/>
</dbReference>